<dbReference type="InterPro" id="IPR011697">
    <property type="entry name" value="Peptidase_C26"/>
</dbReference>
<dbReference type="FunFam" id="3.40.50.880:FF:000024">
    <property type="entry name" value="Folate gamma-glutamyl hydrolase"/>
    <property type="match status" value="1"/>
</dbReference>
<dbReference type="GeneTree" id="ENSGT00490000043388"/>
<evidence type="ECO:0000256" key="4">
    <source>
        <dbReference type="ARBA" id="ARBA00022729"/>
    </source>
</evidence>
<dbReference type="Pfam" id="PF07722">
    <property type="entry name" value="Peptidase_C26"/>
    <property type="match status" value="1"/>
</dbReference>
<keyword evidence="10" id="KW-1185">Reference proteome</keyword>
<evidence type="ECO:0000256" key="7">
    <source>
        <dbReference type="PROSITE-ProRule" id="PRU00607"/>
    </source>
</evidence>
<feature type="chain" id="PRO_5003583104" description="folate gamma-glutamyl hydrolase" evidence="8">
    <location>
        <begin position="24"/>
        <end position="316"/>
    </location>
</feature>
<dbReference type="FunCoup" id="H3D7X7">
    <property type="interactions" value="152"/>
</dbReference>
<feature type="active site" description="Nucleophile" evidence="6 7">
    <location>
        <position position="131"/>
    </location>
</feature>
<dbReference type="STRING" id="99883.ENSTNIP00000016618"/>
<reference evidence="10" key="1">
    <citation type="journal article" date="2004" name="Nature">
        <title>Genome duplication in the teleost fish Tetraodon nigroviridis reveals the early vertebrate proto-karyotype.</title>
        <authorList>
            <person name="Jaillon O."/>
            <person name="Aury J.-M."/>
            <person name="Brunet F."/>
            <person name="Petit J.-L."/>
            <person name="Stange-Thomann N."/>
            <person name="Mauceli E."/>
            <person name="Bouneau L."/>
            <person name="Fischer C."/>
            <person name="Ozouf-Costaz C."/>
            <person name="Bernot A."/>
            <person name="Nicaud S."/>
            <person name="Jaffe D."/>
            <person name="Fisher S."/>
            <person name="Lutfalla G."/>
            <person name="Dossat C."/>
            <person name="Segurens B."/>
            <person name="Dasilva C."/>
            <person name="Salanoubat M."/>
            <person name="Levy M."/>
            <person name="Boudet N."/>
            <person name="Castellano S."/>
            <person name="Anthouard V."/>
            <person name="Jubin C."/>
            <person name="Castelli V."/>
            <person name="Katinka M."/>
            <person name="Vacherie B."/>
            <person name="Biemont C."/>
            <person name="Skalli Z."/>
            <person name="Cattolico L."/>
            <person name="Poulain J."/>
            <person name="De Berardinis V."/>
            <person name="Cruaud C."/>
            <person name="Duprat S."/>
            <person name="Brottier P."/>
            <person name="Coutanceau J.-P."/>
            <person name="Gouzy J."/>
            <person name="Parra G."/>
            <person name="Lardier G."/>
            <person name="Chapple C."/>
            <person name="McKernan K.J."/>
            <person name="McEwan P."/>
            <person name="Bosak S."/>
            <person name="Kellis M."/>
            <person name="Volff J.-N."/>
            <person name="Guigo R."/>
            <person name="Zody M.C."/>
            <person name="Mesirov J."/>
            <person name="Lindblad-Toh K."/>
            <person name="Birren B."/>
            <person name="Nusbaum C."/>
            <person name="Kahn D."/>
            <person name="Robinson-Rechavi M."/>
            <person name="Laudet V."/>
            <person name="Schachter V."/>
            <person name="Quetier F."/>
            <person name="Saurin W."/>
            <person name="Scarpelli C."/>
            <person name="Wincker P."/>
            <person name="Lander E.S."/>
            <person name="Weissenbach J."/>
            <person name="Roest Crollius H."/>
        </authorList>
    </citation>
    <scope>NUCLEOTIDE SEQUENCE [LARGE SCALE GENOMIC DNA]</scope>
</reference>
<accession>H3D7X7</accession>
<evidence type="ECO:0000256" key="1">
    <source>
        <dbReference type="ARBA" id="ARBA00004239"/>
    </source>
</evidence>
<dbReference type="InterPro" id="IPR029062">
    <property type="entry name" value="Class_I_gatase-like"/>
</dbReference>
<feature type="active site" evidence="7">
    <location>
        <position position="244"/>
    </location>
</feature>
<feature type="signal peptide" evidence="8">
    <location>
        <begin position="1"/>
        <end position="23"/>
    </location>
</feature>
<dbReference type="EC" id="3.4.19.9" evidence="7"/>
<evidence type="ECO:0000313" key="10">
    <source>
        <dbReference type="Proteomes" id="UP000007303"/>
    </source>
</evidence>
<dbReference type="PANTHER" id="PTHR11315">
    <property type="entry name" value="PROTEASE FAMILY C26 GAMMA-GLUTAMYL HYDROLASE"/>
    <property type="match status" value="1"/>
</dbReference>
<dbReference type="Ensembl" id="ENSTNIT00000016832.1">
    <property type="protein sequence ID" value="ENSTNIP00000016618.1"/>
    <property type="gene ID" value="ENSTNIG00000013619.1"/>
</dbReference>
<dbReference type="InParanoid" id="H3D7X7"/>
<reference evidence="9" key="3">
    <citation type="submission" date="2025-09" db="UniProtKB">
        <authorList>
            <consortium name="Ensembl"/>
        </authorList>
    </citation>
    <scope>IDENTIFICATION</scope>
</reference>
<dbReference type="PROSITE" id="PS51273">
    <property type="entry name" value="GATASE_TYPE_1"/>
    <property type="match status" value="1"/>
</dbReference>
<feature type="active site" description="Proton donor" evidence="6">
    <location>
        <position position="244"/>
    </location>
</feature>
<protein>
    <recommendedName>
        <fullName evidence="7">folate gamma-glutamyl hydrolase</fullName>
        <ecNumber evidence="7">3.4.19.9</ecNumber>
    </recommendedName>
</protein>
<name>H3D7X7_TETNG</name>
<dbReference type="PROSITE" id="PS51275">
    <property type="entry name" value="PEPTIDASE_C26_GGH"/>
    <property type="match status" value="1"/>
</dbReference>
<dbReference type="GO" id="GO:0046900">
    <property type="term" value="P:tetrahydrofolylpolyglutamate metabolic process"/>
    <property type="evidence" value="ECO:0007669"/>
    <property type="project" value="TreeGrafter"/>
</dbReference>
<reference evidence="9" key="2">
    <citation type="submission" date="2025-08" db="UniProtKB">
        <authorList>
            <consortium name="Ensembl"/>
        </authorList>
    </citation>
    <scope>IDENTIFICATION</scope>
</reference>
<evidence type="ECO:0000313" key="9">
    <source>
        <dbReference type="Ensembl" id="ENSTNIP00000016618.1"/>
    </source>
</evidence>
<dbReference type="Gene3D" id="3.40.50.880">
    <property type="match status" value="1"/>
</dbReference>
<comment type="catalytic activity">
    <reaction evidence="7">
        <text>(6S)-5,6,7,8-tetrahydrofolyl-(gamma-L-Glu)(n) + (n-1) H2O = (6S)-5,6,7,8-tetrahydrofolate + (n-1) L-glutamate</text>
        <dbReference type="Rhea" id="RHEA:56784"/>
        <dbReference type="Rhea" id="RHEA-COMP:14738"/>
        <dbReference type="ChEBI" id="CHEBI:15377"/>
        <dbReference type="ChEBI" id="CHEBI:29985"/>
        <dbReference type="ChEBI" id="CHEBI:57453"/>
        <dbReference type="ChEBI" id="CHEBI:141005"/>
        <dbReference type="EC" id="3.4.19.9"/>
    </reaction>
</comment>
<dbReference type="AlphaFoldDB" id="H3D7X7"/>
<dbReference type="SUPFAM" id="SSF52317">
    <property type="entry name" value="Class I glutamine amidotransferase-like"/>
    <property type="match status" value="1"/>
</dbReference>
<dbReference type="PANTHER" id="PTHR11315:SF20">
    <property type="entry name" value="GAMMA-GLUTAMYL HYDROLASE"/>
    <property type="match status" value="1"/>
</dbReference>
<comment type="similarity">
    <text evidence="2">Belongs to the peptidase C26 family.</text>
</comment>
<sequence length="316" mass="35430">HSAEMFALLLYCFACCCSLSSFAFPIQDERNDRPIIVLLAQELRSPSPGRSSYIAASYVKTESAGARVAPVMVNQTEEQYRALFNSINGILFPGGGVDLVTSLYARSAKIFYDLAIEANDRGDYFPVWGTCLGFEELTYLTGELALVTQNDMRDAALPLNCYRSVEAKESKMFRDLPAELRKALASESLTANSHKWSLATSSYDAHAALKKFYKVLSTNSDGDLEFVSTIEAARDYPIYGTQWHPEKNAYEFTKAYVPHSPSAVRTSFYAAEFFVGEARKNRHGFGSEAEERKALIYNYSPEYGRPNGTFVQIYYF</sequence>
<keyword evidence="3" id="KW-0964">Secreted</keyword>
<dbReference type="GO" id="GO:0034722">
    <property type="term" value="F:gamma-glutamyl-peptidase activity"/>
    <property type="evidence" value="ECO:0007669"/>
    <property type="project" value="UniProtKB-UniRule"/>
</dbReference>
<evidence type="ECO:0000256" key="3">
    <source>
        <dbReference type="ARBA" id="ARBA00022525"/>
    </source>
</evidence>
<dbReference type="InterPro" id="IPR015527">
    <property type="entry name" value="Pept_C26_g-glut_hydrolase"/>
</dbReference>
<dbReference type="GO" id="GO:0005773">
    <property type="term" value="C:vacuole"/>
    <property type="evidence" value="ECO:0007669"/>
    <property type="project" value="TreeGrafter"/>
</dbReference>
<dbReference type="GO" id="GO:0005576">
    <property type="term" value="C:extracellular region"/>
    <property type="evidence" value="ECO:0007669"/>
    <property type="project" value="UniProtKB-SubCell"/>
</dbReference>
<dbReference type="HOGENOM" id="CLU_058704_1_1_1"/>
<proteinExistence type="inferred from homology"/>
<organism evidence="9 10">
    <name type="scientific">Tetraodon nigroviridis</name>
    <name type="common">Spotted green pufferfish</name>
    <name type="synonym">Chelonodon nigroviridis</name>
    <dbReference type="NCBI Taxonomy" id="99883"/>
    <lineage>
        <taxon>Eukaryota</taxon>
        <taxon>Metazoa</taxon>
        <taxon>Chordata</taxon>
        <taxon>Craniata</taxon>
        <taxon>Vertebrata</taxon>
        <taxon>Euteleostomi</taxon>
        <taxon>Actinopterygii</taxon>
        <taxon>Neopterygii</taxon>
        <taxon>Teleostei</taxon>
        <taxon>Neoteleostei</taxon>
        <taxon>Acanthomorphata</taxon>
        <taxon>Eupercaria</taxon>
        <taxon>Tetraodontiformes</taxon>
        <taxon>Tetradontoidea</taxon>
        <taxon>Tetraodontidae</taxon>
        <taxon>Tetraodon</taxon>
    </lineage>
</organism>
<keyword evidence="4 8" id="KW-0732">Signal</keyword>
<dbReference type="OMA" id="EPVSSHF"/>
<keyword evidence="5 7" id="KW-0378">Hydrolase</keyword>
<evidence type="ECO:0000256" key="8">
    <source>
        <dbReference type="SAM" id="SignalP"/>
    </source>
</evidence>
<evidence type="ECO:0000256" key="6">
    <source>
        <dbReference type="PIRSR" id="PIRSR615527-1"/>
    </source>
</evidence>
<comment type="subcellular location">
    <subcellularLocation>
        <location evidence="1">Secreted</location>
        <location evidence="1">Extracellular space</location>
    </subcellularLocation>
</comment>
<dbReference type="Proteomes" id="UP000007303">
    <property type="component" value="Unassembled WGS sequence"/>
</dbReference>
<evidence type="ECO:0000256" key="2">
    <source>
        <dbReference type="ARBA" id="ARBA00011083"/>
    </source>
</evidence>
<evidence type="ECO:0000256" key="5">
    <source>
        <dbReference type="ARBA" id="ARBA00022801"/>
    </source>
</evidence>